<reference evidence="6" key="2">
    <citation type="journal article" date="2023" name="IMA Fungus">
        <title>Comparative genomic study of the Penicillium genus elucidates a diverse pangenome and 15 lateral gene transfer events.</title>
        <authorList>
            <person name="Petersen C."/>
            <person name="Sorensen T."/>
            <person name="Nielsen M.R."/>
            <person name="Sondergaard T.E."/>
            <person name="Sorensen J.L."/>
            <person name="Fitzpatrick D.A."/>
            <person name="Frisvad J.C."/>
            <person name="Nielsen K.L."/>
        </authorList>
    </citation>
    <scope>NUCLEOTIDE SEQUENCE</scope>
    <source>
        <strain evidence="6">IBT 16125</strain>
    </source>
</reference>
<feature type="binding site" evidence="3">
    <location>
        <position position="82"/>
    </location>
    <ligand>
        <name>ATP</name>
        <dbReference type="ChEBI" id="CHEBI:30616"/>
    </ligand>
</feature>
<evidence type="ECO:0000259" key="5">
    <source>
        <dbReference type="PROSITE" id="PS50011"/>
    </source>
</evidence>
<dbReference type="InterPro" id="IPR000719">
    <property type="entry name" value="Prot_kinase_dom"/>
</dbReference>
<evidence type="ECO:0000313" key="7">
    <source>
        <dbReference type="Proteomes" id="UP001213681"/>
    </source>
</evidence>
<reference evidence="6" key="1">
    <citation type="submission" date="2022-12" db="EMBL/GenBank/DDBJ databases">
        <authorList>
            <person name="Petersen C."/>
        </authorList>
    </citation>
    <scope>NUCLEOTIDE SEQUENCE</scope>
    <source>
        <strain evidence="6">IBT 16125</strain>
    </source>
</reference>
<gene>
    <name evidence="6" type="ORF">N7458_003145</name>
</gene>
<feature type="compositionally biased region" description="Polar residues" evidence="4">
    <location>
        <begin position="463"/>
        <end position="473"/>
    </location>
</feature>
<name>A0AAD6CEI3_9EURO</name>
<accession>A0AAD6CEI3</accession>
<dbReference type="Proteomes" id="UP001213681">
    <property type="component" value="Unassembled WGS sequence"/>
</dbReference>
<dbReference type="InterPro" id="IPR017441">
    <property type="entry name" value="Protein_kinase_ATP_BS"/>
</dbReference>
<dbReference type="SUPFAM" id="SSF56112">
    <property type="entry name" value="Protein kinase-like (PK-like)"/>
    <property type="match status" value="1"/>
</dbReference>
<keyword evidence="1 3" id="KW-0547">Nucleotide-binding</keyword>
<dbReference type="PROSITE" id="PS00107">
    <property type="entry name" value="PROTEIN_KINASE_ATP"/>
    <property type="match status" value="1"/>
</dbReference>
<evidence type="ECO:0000256" key="1">
    <source>
        <dbReference type="ARBA" id="ARBA00022741"/>
    </source>
</evidence>
<dbReference type="RefSeq" id="XP_056770635.1">
    <property type="nucleotide sequence ID" value="XM_056906528.1"/>
</dbReference>
<dbReference type="AlphaFoldDB" id="A0AAD6CEI3"/>
<dbReference type="PANTHER" id="PTHR24347">
    <property type="entry name" value="SERINE/THREONINE-PROTEIN KINASE"/>
    <property type="match status" value="1"/>
</dbReference>
<keyword evidence="2 3" id="KW-0067">ATP-binding</keyword>
<feature type="region of interest" description="Disordered" evidence="4">
    <location>
        <begin position="463"/>
        <end position="485"/>
    </location>
</feature>
<dbReference type="PROSITE" id="PS50011">
    <property type="entry name" value="PROTEIN_KINASE_DOM"/>
    <property type="match status" value="1"/>
</dbReference>
<dbReference type="Gene3D" id="1.10.510.10">
    <property type="entry name" value="Transferase(Phosphotransferase) domain 1"/>
    <property type="match status" value="1"/>
</dbReference>
<keyword evidence="7" id="KW-1185">Reference proteome</keyword>
<evidence type="ECO:0000256" key="2">
    <source>
        <dbReference type="ARBA" id="ARBA00022840"/>
    </source>
</evidence>
<dbReference type="Gene3D" id="3.30.200.20">
    <property type="entry name" value="Phosphorylase Kinase, domain 1"/>
    <property type="match status" value="1"/>
</dbReference>
<proteinExistence type="predicted"/>
<evidence type="ECO:0000256" key="4">
    <source>
        <dbReference type="SAM" id="MobiDB-lite"/>
    </source>
</evidence>
<evidence type="ECO:0000256" key="3">
    <source>
        <dbReference type="PROSITE-ProRule" id="PRU10141"/>
    </source>
</evidence>
<protein>
    <recommendedName>
        <fullName evidence="5">Protein kinase domain-containing protein</fullName>
    </recommendedName>
</protein>
<dbReference type="SMART" id="SM00220">
    <property type="entry name" value="S_TKc"/>
    <property type="match status" value="1"/>
</dbReference>
<comment type="caution">
    <text evidence="6">The sequence shown here is derived from an EMBL/GenBank/DDBJ whole genome shotgun (WGS) entry which is preliminary data.</text>
</comment>
<dbReference type="EMBL" id="JAPVEA010000002">
    <property type="protein sequence ID" value="KAJ5461593.1"/>
    <property type="molecule type" value="Genomic_DNA"/>
</dbReference>
<dbReference type="Pfam" id="PF00069">
    <property type="entry name" value="Pkinase"/>
    <property type="match status" value="1"/>
</dbReference>
<dbReference type="InterPro" id="IPR011009">
    <property type="entry name" value="Kinase-like_dom_sf"/>
</dbReference>
<feature type="domain" description="Protein kinase" evidence="5">
    <location>
        <begin position="53"/>
        <end position="305"/>
    </location>
</feature>
<dbReference type="PROSITE" id="PS00108">
    <property type="entry name" value="PROTEIN_KINASE_ST"/>
    <property type="match status" value="1"/>
</dbReference>
<dbReference type="GeneID" id="81596771"/>
<feature type="region of interest" description="Disordered" evidence="4">
    <location>
        <begin position="396"/>
        <end position="422"/>
    </location>
</feature>
<sequence length="561" mass="62854">MGKGKGSYLLSHGDILKVAVDIHIQFKSADPDNVNKFTQLQQLEMRRFQKNYVITQRMLGSGAFGRVHMAFNANTGRQFACKIVDLQAIKADFQEGSRAQGDSFEGQGSKFFAIKKRSLKYTATTAKSPRIRKLVLEKIAMQQRESLLLAELSHTLLALEYLHDRNIVHRDVKPDNILMTSLESGGRVVLADFGCARLVNQTVQRMTSVVGTLEYCAPELHQTNTKGYTKAVDMWSLGCVAAVLLVGNTPFDDPCISTSSNLLNLDMDMRALEIGSQPRDFVRRLLIQDETRRMDVKQALQHDWFTNPAQTAWFKEMYTRSIQGWKPRSSSEPVIVELTSFLGVQLNKRLPSESESSWSPKEGARFADVDHISESSWENVPPGGVKSLISPAISNSVPAKKASHPSPLVSLDQNSANKPRRPQEFVQQVKANTDVKFISQIKREQIDRPKLERQVLYVPSCESPNVQNTTEKNQPAPREGKQATKAKFTLNKETGMRNFFLSPGSAAFPPIAHSGTAAPQKSSKDDSDESDQVYEEVRNPVTGKRKRLIYGRDMELLSRIL</sequence>
<dbReference type="InterPro" id="IPR008271">
    <property type="entry name" value="Ser/Thr_kinase_AS"/>
</dbReference>
<organism evidence="6 7">
    <name type="scientific">Penicillium daleae</name>
    <dbReference type="NCBI Taxonomy" id="63821"/>
    <lineage>
        <taxon>Eukaryota</taxon>
        <taxon>Fungi</taxon>
        <taxon>Dikarya</taxon>
        <taxon>Ascomycota</taxon>
        <taxon>Pezizomycotina</taxon>
        <taxon>Eurotiomycetes</taxon>
        <taxon>Eurotiomycetidae</taxon>
        <taxon>Eurotiales</taxon>
        <taxon>Aspergillaceae</taxon>
        <taxon>Penicillium</taxon>
    </lineage>
</organism>
<evidence type="ECO:0000313" key="6">
    <source>
        <dbReference type="EMBL" id="KAJ5461593.1"/>
    </source>
</evidence>
<dbReference type="GO" id="GO:0004672">
    <property type="term" value="F:protein kinase activity"/>
    <property type="evidence" value="ECO:0007669"/>
    <property type="project" value="InterPro"/>
</dbReference>
<dbReference type="GO" id="GO:0005524">
    <property type="term" value="F:ATP binding"/>
    <property type="evidence" value="ECO:0007669"/>
    <property type="project" value="UniProtKB-UniRule"/>
</dbReference>
<feature type="region of interest" description="Disordered" evidence="4">
    <location>
        <begin position="507"/>
        <end position="542"/>
    </location>
</feature>